<dbReference type="SMART" id="SM00906">
    <property type="entry name" value="Fungal_trans"/>
    <property type="match status" value="1"/>
</dbReference>
<name>A0ABR4FZM9_9EURO</name>
<reference evidence="3 4" key="1">
    <citation type="submission" date="2024-07" db="EMBL/GenBank/DDBJ databases">
        <title>Section-level genome sequencing and comparative genomics of Aspergillus sections Usti and Cavernicolus.</title>
        <authorList>
            <consortium name="Lawrence Berkeley National Laboratory"/>
            <person name="Nybo J.L."/>
            <person name="Vesth T.C."/>
            <person name="Theobald S."/>
            <person name="Frisvad J.C."/>
            <person name="Larsen T.O."/>
            <person name="Kjaerboelling I."/>
            <person name="Rothschild-Mancinelli K."/>
            <person name="Lyhne E.K."/>
            <person name="Kogle M.E."/>
            <person name="Barry K."/>
            <person name="Clum A."/>
            <person name="Na H."/>
            <person name="Ledsgaard L."/>
            <person name="Lin J."/>
            <person name="Lipzen A."/>
            <person name="Kuo A."/>
            <person name="Riley R."/>
            <person name="Mondo S."/>
            <person name="Labutti K."/>
            <person name="Haridas S."/>
            <person name="Pangalinan J."/>
            <person name="Salamov A.A."/>
            <person name="Simmons B.A."/>
            <person name="Magnuson J.K."/>
            <person name="Chen J."/>
            <person name="Drula E."/>
            <person name="Henrissat B."/>
            <person name="Wiebenga A."/>
            <person name="Lubbers R.J."/>
            <person name="Gomes A.C."/>
            <person name="Makela M.R."/>
            <person name="Stajich J."/>
            <person name="Grigoriev I.V."/>
            <person name="Mortensen U.H."/>
            <person name="De Vries R.P."/>
            <person name="Baker S.E."/>
            <person name="Andersen M.R."/>
        </authorList>
    </citation>
    <scope>NUCLEOTIDE SEQUENCE [LARGE SCALE GENOMIC DNA]</scope>
    <source>
        <strain evidence="3 4">CBS 209.92</strain>
    </source>
</reference>
<organism evidence="3 4">
    <name type="scientific">Aspergillus keveii</name>
    <dbReference type="NCBI Taxonomy" id="714993"/>
    <lineage>
        <taxon>Eukaryota</taxon>
        <taxon>Fungi</taxon>
        <taxon>Dikarya</taxon>
        <taxon>Ascomycota</taxon>
        <taxon>Pezizomycotina</taxon>
        <taxon>Eurotiomycetes</taxon>
        <taxon>Eurotiomycetidae</taxon>
        <taxon>Eurotiales</taxon>
        <taxon>Aspergillaceae</taxon>
        <taxon>Aspergillus</taxon>
        <taxon>Aspergillus subgen. Nidulantes</taxon>
    </lineage>
</organism>
<evidence type="ECO:0000313" key="3">
    <source>
        <dbReference type="EMBL" id="KAL2788725.1"/>
    </source>
</evidence>
<dbReference type="PANTHER" id="PTHR46910">
    <property type="entry name" value="TRANSCRIPTION FACTOR PDR1"/>
    <property type="match status" value="1"/>
</dbReference>
<proteinExistence type="predicted"/>
<dbReference type="EMBL" id="JBFTWV010000075">
    <property type="protein sequence ID" value="KAL2788725.1"/>
    <property type="molecule type" value="Genomic_DNA"/>
</dbReference>
<evidence type="ECO:0000313" key="4">
    <source>
        <dbReference type="Proteomes" id="UP001610563"/>
    </source>
</evidence>
<sequence length="530" mass="59255">MESSMLPAELVTVVLQEIKAKRPLCLCSYPFNDVSLVERLAASPAGSLSSTHLACLHGVFYFILKEFTFFQHPLTQKFDLKDLASKCERCFDTLLETYSVLGVPSFGNILALTLGTLKAQNQCKPLQACTLISAAATHCQTLGYNHDSTHENSSNSRRLFWSVYMLEKQFSFFFGRASVMQDCDIDTAYPIYAPKSPGRPRDELFINEVKLAKIQGRIWKEAFSKESLALSHSEREKRIERLAMDLQFWYARLAVPSTYEPESLHLFNVAVEAWETKYHSTFTALLRAPAAAQTSNDEDRMSWLERHITSTATSQSSGQMHIKPECFKTACDALQSYLKCMRTYQKVLDYRPVPPEAEAGVYSDWPLLSTLLTPFIAITLHSIATPSTSRPNEKGPQEEKEQDLTLLNNIVSALEPLKSTSPATTRLYKLTSSLAKIAQGLNDRRSSISSQEDLLAFARGGSGKRQFAAASIFSFQSGSETRSLYQQVMDTDIMGVLGEGEAEEVFRVLEGWMSGSLNGVEVYGGWEEGF</sequence>
<keyword evidence="1" id="KW-0539">Nucleus</keyword>
<evidence type="ECO:0000256" key="1">
    <source>
        <dbReference type="ARBA" id="ARBA00023242"/>
    </source>
</evidence>
<dbReference type="Proteomes" id="UP001610563">
    <property type="component" value="Unassembled WGS sequence"/>
</dbReference>
<protein>
    <recommendedName>
        <fullName evidence="2">Xylanolytic transcriptional activator regulatory domain-containing protein</fullName>
    </recommendedName>
</protein>
<feature type="domain" description="Xylanolytic transcriptional activator regulatory" evidence="2">
    <location>
        <begin position="128"/>
        <end position="196"/>
    </location>
</feature>
<gene>
    <name evidence="3" type="ORF">BJX66DRAFT_308400</name>
</gene>
<evidence type="ECO:0000259" key="2">
    <source>
        <dbReference type="SMART" id="SM00906"/>
    </source>
</evidence>
<accession>A0ABR4FZM9</accession>
<dbReference type="Pfam" id="PF04082">
    <property type="entry name" value="Fungal_trans"/>
    <property type="match status" value="1"/>
</dbReference>
<keyword evidence="4" id="KW-1185">Reference proteome</keyword>
<comment type="caution">
    <text evidence="3">The sequence shown here is derived from an EMBL/GenBank/DDBJ whole genome shotgun (WGS) entry which is preliminary data.</text>
</comment>
<dbReference type="InterPro" id="IPR050987">
    <property type="entry name" value="AtrR-like"/>
</dbReference>
<dbReference type="InterPro" id="IPR007219">
    <property type="entry name" value="XnlR_reg_dom"/>
</dbReference>
<dbReference type="CDD" id="cd12148">
    <property type="entry name" value="fungal_TF_MHR"/>
    <property type="match status" value="1"/>
</dbReference>
<dbReference type="PANTHER" id="PTHR46910:SF5">
    <property type="entry name" value="ZN(II)2CYS6 TRANSCRIPTION FACTOR (EUROFUNG)"/>
    <property type="match status" value="1"/>
</dbReference>